<sequence>MLCLGRLFEARNGIRNTFWFVSFSKFGTNSAHTDIK</sequence>
<protein>
    <submittedName>
        <fullName evidence="1">Uncharacterized protein</fullName>
    </submittedName>
</protein>
<dbReference type="Proteomes" id="UP001054252">
    <property type="component" value="Unassembled WGS sequence"/>
</dbReference>
<evidence type="ECO:0000313" key="1">
    <source>
        <dbReference type="EMBL" id="GKV40389.1"/>
    </source>
</evidence>
<gene>
    <name evidence="1" type="ORF">SLEP1_g48042</name>
</gene>
<dbReference type="AlphaFoldDB" id="A0AAV5LU80"/>
<name>A0AAV5LU80_9ROSI</name>
<keyword evidence="2" id="KW-1185">Reference proteome</keyword>
<accession>A0AAV5LU80</accession>
<dbReference type="EMBL" id="BPVZ01000141">
    <property type="protein sequence ID" value="GKV40389.1"/>
    <property type="molecule type" value="Genomic_DNA"/>
</dbReference>
<comment type="caution">
    <text evidence="1">The sequence shown here is derived from an EMBL/GenBank/DDBJ whole genome shotgun (WGS) entry which is preliminary data.</text>
</comment>
<proteinExistence type="predicted"/>
<organism evidence="1 2">
    <name type="scientific">Rubroshorea leprosula</name>
    <dbReference type="NCBI Taxonomy" id="152421"/>
    <lineage>
        <taxon>Eukaryota</taxon>
        <taxon>Viridiplantae</taxon>
        <taxon>Streptophyta</taxon>
        <taxon>Embryophyta</taxon>
        <taxon>Tracheophyta</taxon>
        <taxon>Spermatophyta</taxon>
        <taxon>Magnoliopsida</taxon>
        <taxon>eudicotyledons</taxon>
        <taxon>Gunneridae</taxon>
        <taxon>Pentapetalae</taxon>
        <taxon>rosids</taxon>
        <taxon>malvids</taxon>
        <taxon>Malvales</taxon>
        <taxon>Dipterocarpaceae</taxon>
        <taxon>Rubroshorea</taxon>
    </lineage>
</organism>
<reference evidence="1 2" key="1">
    <citation type="journal article" date="2021" name="Commun. Biol.">
        <title>The genome of Shorea leprosula (Dipterocarpaceae) highlights the ecological relevance of drought in aseasonal tropical rainforests.</title>
        <authorList>
            <person name="Ng K.K.S."/>
            <person name="Kobayashi M.J."/>
            <person name="Fawcett J.A."/>
            <person name="Hatakeyama M."/>
            <person name="Paape T."/>
            <person name="Ng C.H."/>
            <person name="Ang C.C."/>
            <person name="Tnah L.H."/>
            <person name="Lee C.T."/>
            <person name="Nishiyama T."/>
            <person name="Sese J."/>
            <person name="O'Brien M.J."/>
            <person name="Copetti D."/>
            <person name="Mohd Noor M.I."/>
            <person name="Ong R.C."/>
            <person name="Putra M."/>
            <person name="Sireger I.Z."/>
            <person name="Indrioko S."/>
            <person name="Kosugi Y."/>
            <person name="Izuno A."/>
            <person name="Isagi Y."/>
            <person name="Lee S.L."/>
            <person name="Shimizu K.K."/>
        </authorList>
    </citation>
    <scope>NUCLEOTIDE SEQUENCE [LARGE SCALE GENOMIC DNA]</scope>
    <source>
        <strain evidence="1">214</strain>
    </source>
</reference>
<evidence type="ECO:0000313" key="2">
    <source>
        <dbReference type="Proteomes" id="UP001054252"/>
    </source>
</evidence>